<sequence length="83" mass="9336">MDSKINSIKQTLILCLFIEDFFTLVCVCVESKVDFMDCHAVLQLLAMTGQVCHCKDDRTKQSSQNGLPRLPSESLAMTIKKII</sequence>
<evidence type="ECO:0000313" key="1">
    <source>
        <dbReference type="EMBL" id="GAD19439.1"/>
    </source>
</evidence>
<dbReference type="AlphaFoldDB" id="T1CRR2"/>
<reference evidence="1 2" key="1">
    <citation type="journal article" date="2013" name="Genome Announc.">
        <title>Draft Genome Sequence of Helicobacter fennelliae Strain MRY12-0050, Isolated from a Bacteremia Patient.</title>
        <authorList>
            <person name="Rimbara E."/>
            <person name="Matsui M."/>
            <person name="Mori S."/>
            <person name="Suzuki S."/>
            <person name="Suzuki M."/>
            <person name="Kim H."/>
            <person name="Sekizuka T."/>
            <person name="Kuroda M."/>
            <person name="Shibayama K."/>
        </authorList>
    </citation>
    <scope>NUCLEOTIDE SEQUENCE [LARGE SCALE GENOMIC DNA]</scope>
    <source>
        <strain evidence="1 2">MRY12-0050</strain>
    </source>
</reference>
<gene>
    <name evidence="1" type="ORF">HFN_0570</name>
</gene>
<accession>T1CRR2</accession>
<proteinExistence type="predicted"/>
<dbReference type="Proteomes" id="UP000018143">
    <property type="component" value="Unassembled WGS sequence"/>
</dbReference>
<keyword evidence="2" id="KW-1185">Reference proteome</keyword>
<comment type="caution">
    <text evidence="1">The sequence shown here is derived from an EMBL/GenBank/DDBJ whole genome shotgun (WGS) entry which is preliminary data.</text>
</comment>
<protein>
    <submittedName>
        <fullName evidence="1">Uncharacterized protein</fullName>
    </submittedName>
</protein>
<organism evidence="1 2">
    <name type="scientific">Helicobacter fennelliae MRY12-0050</name>
    <dbReference type="NCBI Taxonomy" id="1325130"/>
    <lineage>
        <taxon>Bacteria</taxon>
        <taxon>Pseudomonadati</taxon>
        <taxon>Campylobacterota</taxon>
        <taxon>Epsilonproteobacteria</taxon>
        <taxon>Campylobacterales</taxon>
        <taxon>Helicobacteraceae</taxon>
        <taxon>Helicobacter</taxon>
    </lineage>
</organism>
<dbReference type="EMBL" id="BASD01000019">
    <property type="protein sequence ID" value="GAD19439.1"/>
    <property type="molecule type" value="Genomic_DNA"/>
</dbReference>
<evidence type="ECO:0000313" key="2">
    <source>
        <dbReference type="Proteomes" id="UP000018143"/>
    </source>
</evidence>
<name>T1CRR2_9HELI</name>